<reference evidence="3 4" key="1">
    <citation type="submission" date="2019-02" db="EMBL/GenBank/DDBJ databases">
        <title>Genome sequencing of the rare red list fungi Bondarzewia mesenterica.</title>
        <authorList>
            <person name="Buettner E."/>
            <person name="Kellner H."/>
        </authorList>
    </citation>
    <scope>NUCLEOTIDE SEQUENCE [LARGE SCALE GENOMIC DNA]</scope>
    <source>
        <strain evidence="3 4">DSM 108281</strain>
    </source>
</reference>
<dbReference type="AlphaFoldDB" id="A0A4S4LXL4"/>
<name>A0A4S4LXL4_9AGAM</name>
<evidence type="ECO:0000259" key="2">
    <source>
        <dbReference type="PROSITE" id="PS50842"/>
    </source>
</evidence>
<keyword evidence="1" id="KW-0732">Signal</keyword>
<dbReference type="InterPro" id="IPR036908">
    <property type="entry name" value="RlpA-like_sf"/>
</dbReference>
<keyword evidence="4" id="KW-1185">Reference proteome</keyword>
<comment type="caution">
    <text evidence="3">The sequence shown here is derived from an EMBL/GenBank/DDBJ whole genome shotgun (WGS) entry which is preliminary data.</text>
</comment>
<accession>A0A4S4LXL4</accession>
<dbReference type="Proteomes" id="UP000310158">
    <property type="component" value="Unassembled WGS sequence"/>
</dbReference>
<evidence type="ECO:0000256" key="1">
    <source>
        <dbReference type="SAM" id="SignalP"/>
    </source>
</evidence>
<dbReference type="OrthoDB" id="623670at2759"/>
<dbReference type="EMBL" id="SGPL01000113">
    <property type="protein sequence ID" value="THH17386.1"/>
    <property type="molecule type" value="Genomic_DNA"/>
</dbReference>
<protein>
    <recommendedName>
        <fullName evidence="2">Expansin-like EG45 domain-containing protein</fullName>
    </recommendedName>
</protein>
<feature type="chain" id="PRO_5020493300" description="Expansin-like EG45 domain-containing protein" evidence="1">
    <location>
        <begin position="23"/>
        <end position="192"/>
    </location>
</feature>
<dbReference type="Gene3D" id="2.40.40.10">
    <property type="entry name" value="RlpA-like domain"/>
    <property type="match status" value="1"/>
</dbReference>
<organism evidence="3 4">
    <name type="scientific">Bondarzewia mesenterica</name>
    <dbReference type="NCBI Taxonomy" id="1095465"/>
    <lineage>
        <taxon>Eukaryota</taxon>
        <taxon>Fungi</taxon>
        <taxon>Dikarya</taxon>
        <taxon>Basidiomycota</taxon>
        <taxon>Agaricomycotina</taxon>
        <taxon>Agaricomycetes</taxon>
        <taxon>Russulales</taxon>
        <taxon>Bondarzewiaceae</taxon>
        <taxon>Bondarzewia</taxon>
    </lineage>
</organism>
<dbReference type="InterPro" id="IPR007112">
    <property type="entry name" value="Expansin/allergen_DPBB_dom"/>
</dbReference>
<feature type="domain" description="Expansin-like EG45" evidence="2">
    <location>
        <begin position="69"/>
        <end position="192"/>
    </location>
</feature>
<evidence type="ECO:0000313" key="3">
    <source>
        <dbReference type="EMBL" id="THH17386.1"/>
    </source>
</evidence>
<evidence type="ECO:0000313" key="4">
    <source>
        <dbReference type="Proteomes" id="UP000310158"/>
    </source>
</evidence>
<feature type="signal peptide" evidence="1">
    <location>
        <begin position="1"/>
        <end position="22"/>
    </location>
</feature>
<gene>
    <name evidence="3" type="ORF">EW146_g3403</name>
</gene>
<proteinExistence type="predicted"/>
<dbReference type="SUPFAM" id="SSF50685">
    <property type="entry name" value="Barwin-like endoglucanases"/>
    <property type="match status" value="1"/>
</dbReference>
<sequence length="192" mass="19549">MKLSVIIGSALTLLTSIITVNAVSGVSTFNDVSIDCSDHLILNGFSPSNSQGSNIFAAAMSDLSPLWVGARCEGSQDASKCNGHGSCVDCTGPACPDEEVCGTCFNVKCTGSLDGETSGSCTGNVIKVKIIDACPATHPANYCKIPQFGGTIAPDEACEASGVDALDIATTARGLLSSFQGNLIIDIESTSC</sequence>
<dbReference type="PROSITE" id="PS50842">
    <property type="entry name" value="EXPANSIN_EG45"/>
    <property type="match status" value="1"/>
</dbReference>